<feature type="transmembrane region" description="Helical" evidence="1">
    <location>
        <begin position="29"/>
        <end position="53"/>
    </location>
</feature>
<keyword evidence="1" id="KW-0472">Membrane</keyword>
<accession>A0ABS2PD26</accession>
<keyword evidence="1" id="KW-0812">Transmembrane</keyword>
<dbReference type="EMBL" id="JAFBEC010000006">
    <property type="protein sequence ID" value="MBM7633212.1"/>
    <property type="molecule type" value="Genomic_DNA"/>
</dbReference>
<evidence type="ECO:0000313" key="3">
    <source>
        <dbReference type="Proteomes" id="UP000741863"/>
    </source>
</evidence>
<feature type="transmembrane region" description="Helical" evidence="1">
    <location>
        <begin position="5"/>
        <end position="23"/>
    </location>
</feature>
<keyword evidence="3" id="KW-1185">Reference proteome</keyword>
<keyword evidence="2" id="KW-0282">Flagellum</keyword>
<dbReference type="Proteomes" id="UP000741863">
    <property type="component" value="Unassembled WGS sequence"/>
</dbReference>
<name>A0ABS2PD26_9BACL</name>
<gene>
    <name evidence="2" type="ORF">JOD17_002306</name>
</gene>
<evidence type="ECO:0000313" key="2">
    <source>
        <dbReference type="EMBL" id="MBM7633212.1"/>
    </source>
</evidence>
<dbReference type="RefSeq" id="WP_204697798.1">
    <property type="nucleotide sequence ID" value="NZ_JAFBEC010000006.1"/>
</dbReference>
<evidence type="ECO:0000256" key="1">
    <source>
        <dbReference type="SAM" id="Phobius"/>
    </source>
</evidence>
<organism evidence="2 3">
    <name type="scientific">Geomicrobium sediminis</name>
    <dbReference type="NCBI Taxonomy" id="1347788"/>
    <lineage>
        <taxon>Bacteria</taxon>
        <taxon>Bacillati</taxon>
        <taxon>Bacillota</taxon>
        <taxon>Bacilli</taxon>
        <taxon>Bacillales</taxon>
        <taxon>Geomicrobium</taxon>
    </lineage>
</organism>
<comment type="caution">
    <text evidence="2">The sequence shown here is derived from an EMBL/GenBank/DDBJ whole genome shotgun (WGS) entry which is preliminary data.</text>
</comment>
<keyword evidence="2" id="KW-0969">Cilium</keyword>
<protein>
    <submittedName>
        <fullName evidence="2">Flagellar motor component MotA</fullName>
    </submittedName>
</protein>
<keyword evidence="1" id="KW-1133">Transmembrane helix</keyword>
<sequence>MNRRLIRAIGFAIVVGVVTAIFTEFQLGSVHVLASFSAFLGTFVAWAVVLPIVERLSKTKGSSNHE</sequence>
<keyword evidence="2" id="KW-0966">Cell projection</keyword>
<proteinExistence type="predicted"/>
<reference evidence="2 3" key="1">
    <citation type="submission" date="2021-01" db="EMBL/GenBank/DDBJ databases">
        <title>Genomic Encyclopedia of Type Strains, Phase IV (KMG-IV): sequencing the most valuable type-strain genomes for metagenomic binning, comparative biology and taxonomic classification.</title>
        <authorList>
            <person name="Goeker M."/>
        </authorList>
    </citation>
    <scope>NUCLEOTIDE SEQUENCE [LARGE SCALE GENOMIC DNA]</scope>
    <source>
        <strain evidence="2 3">DSM 25540</strain>
    </source>
</reference>